<dbReference type="AlphaFoldDB" id="A0A4S3JU73"/>
<dbReference type="VEuPathDB" id="FungiDB:EYZ11_002019"/>
<evidence type="ECO:0000256" key="1">
    <source>
        <dbReference type="SAM" id="MobiDB-lite"/>
    </source>
</evidence>
<dbReference type="GeneID" id="54327064"/>
<dbReference type="EMBL" id="SOSA01000042">
    <property type="protein sequence ID" value="THC98511.1"/>
    <property type="molecule type" value="Genomic_DNA"/>
</dbReference>
<dbReference type="RefSeq" id="XP_033427838.1">
    <property type="nucleotide sequence ID" value="XM_033569032.1"/>
</dbReference>
<evidence type="ECO:0000313" key="4">
    <source>
        <dbReference type="Proteomes" id="UP000308092"/>
    </source>
</evidence>
<reference evidence="3 4" key="1">
    <citation type="submission" date="2019-03" db="EMBL/GenBank/DDBJ databases">
        <title>The genome sequence of a newly discovered highly antifungal drug resistant Aspergillus species, Aspergillus tanneri NIH 1004.</title>
        <authorList>
            <person name="Mounaud S."/>
            <person name="Singh I."/>
            <person name="Joardar V."/>
            <person name="Pakala S."/>
            <person name="Pakala S."/>
            <person name="Venepally P."/>
            <person name="Hoover J."/>
            <person name="Nierman W."/>
            <person name="Chung J."/>
            <person name="Losada L."/>
        </authorList>
    </citation>
    <scope>NUCLEOTIDE SEQUENCE [LARGE SCALE GENOMIC DNA]</scope>
    <source>
        <strain evidence="3 4">NIH1004</strain>
    </source>
</reference>
<accession>A0A4S3JU73</accession>
<comment type="caution">
    <text evidence="3">The sequence shown here is derived from an EMBL/GenBank/DDBJ whole genome shotgun (WGS) entry which is preliminary data.</text>
</comment>
<evidence type="ECO:0000313" key="3">
    <source>
        <dbReference type="EMBL" id="THC98511.1"/>
    </source>
</evidence>
<feature type="region of interest" description="Disordered" evidence="1">
    <location>
        <begin position="102"/>
        <end position="124"/>
    </location>
</feature>
<keyword evidence="4" id="KW-1185">Reference proteome</keyword>
<dbReference type="Proteomes" id="UP000308092">
    <property type="component" value="Unassembled WGS sequence"/>
</dbReference>
<dbReference type="STRING" id="1220188.A0A4S3JU73"/>
<protein>
    <recommendedName>
        <fullName evidence="6">SWI5-dependent HO expression protein 3</fullName>
    </recommendedName>
</protein>
<evidence type="ECO:0008006" key="6">
    <source>
        <dbReference type="Google" id="ProtNLM"/>
    </source>
</evidence>
<dbReference type="OrthoDB" id="3918393at2759"/>
<dbReference type="EMBL" id="QUQM01000003">
    <property type="protein sequence ID" value="KAA8648477.1"/>
    <property type="molecule type" value="Genomic_DNA"/>
</dbReference>
<feature type="compositionally biased region" description="Basic and acidic residues" evidence="1">
    <location>
        <begin position="197"/>
        <end position="225"/>
    </location>
</feature>
<evidence type="ECO:0000313" key="5">
    <source>
        <dbReference type="Proteomes" id="UP000324241"/>
    </source>
</evidence>
<gene>
    <name evidence="2" type="ORF">ATNIH1004_004362</name>
    <name evidence="3" type="ORF">EYZ11_002019</name>
</gene>
<organism evidence="3 4">
    <name type="scientific">Aspergillus tanneri</name>
    <dbReference type="NCBI Taxonomy" id="1220188"/>
    <lineage>
        <taxon>Eukaryota</taxon>
        <taxon>Fungi</taxon>
        <taxon>Dikarya</taxon>
        <taxon>Ascomycota</taxon>
        <taxon>Pezizomycotina</taxon>
        <taxon>Eurotiomycetes</taxon>
        <taxon>Eurotiomycetidae</taxon>
        <taxon>Eurotiales</taxon>
        <taxon>Aspergillaceae</taxon>
        <taxon>Aspergillus</taxon>
        <taxon>Aspergillus subgen. Circumdati</taxon>
    </lineage>
</organism>
<sequence>MVRFGRIKKTLKAEAENANVDALASGRPQRYPRVSLPHVETQLNMHRYNGLFEPDALEHLKEPTTMAISTGGSPGGELGTVPTRTMNAHSDFSCISADSSTLHSSTHSIGSPNPTNGGTSTTEWSSAVGHAATGKSGRVIHNLQEEIARLTRECSLYRSRAEETQRMNDAFKTQVQNMSERLRNLEQANETNLHSISRKDNKIEELRTEAQSEKDRRRRAEEETNKIRQLMDEARDDFNRKCAELQEVASHARTQYDVLAKAGQRERVDQQRKFKTIRDEFIALKGKHEEKNLQLQRLDTVMAQKNREIEVSRESFEKLFEDYESYKKAHDEGVRTMIEKGHQGDTRIEAALASLKETEEQMRWVIQVKKAIKDAE</sequence>
<proteinExistence type="predicted"/>
<feature type="region of interest" description="Disordered" evidence="1">
    <location>
        <begin position="187"/>
        <end position="225"/>
    </location>
</feature>
<evidence type="ECO:0000313" key="2">
    <source>
        <dbReference type="EMBL" id="KAA8648477.1"/>
    </source>
</evidence>
<reference evidence="2 5" key="2">
    <citation type="submission" date="2019-08" db="EMBL/GenBank/DDBJ databases">
        <title>The genome sequence of a newly discovered highly antifungal drug resistant Aspergillus species, Aspergillus tanneri NIH 1004.</title>
        <authorList>
            <person name="Mounaud S."/>
            <person name="Singh I."/>
            <person name="Joardar V."/>
            <person name="Pakala S."/>
            <person name="Pakala S."/>
            <person name="Venepally P."/>
            <person name="Chung J.K."/>
            <person name="Losada L."/>
            <person name="Nierman W.C."/>
        </authorList>
    </citation>
    <scope>NUCLEOTIDE SEQUENCE [LARGE SCALE GENOMIC DNA]</scope>
    <source>
        <strain evidence="2 5">NIH1004</strain>
    </source>
</reference>
<name>A0A4S3JU73_9EURO</name>
<dbReference type="Proteomes" id="UP000324241">
    <property type="component" value="Unassembled WGS sequence"/>
</dbReference>